<evidence type="ECO:0000313" key="2">
    <source>
        <dbReference type="EMBL" id="KFZ29890.1"/>
    </source>
</evidence>
<name>A0A094IQE8_9GAMM</name>
<dbReference type="AlphaFoldDB" id="A0A094IQE8"/>
<evidence type="ECO:0000256" key="1">
    <source>
        <dbReference type="SAM" id="Phobius"/>
    </source>
</evidence>
<dbReference type="Pfam" id="PF10754">
    <property type="entry name" value="DUF2569"/>
    <property type="match status" value="1"/>
</dbReference>
<gene>
    <name evidence="2" type="ORF">IDAT_02015</name>
</gene>
<feature type="transmembrane region" description="Helical" evidence="1">
    <location>
        <begin position="48"/>
        <end position="75"/>
    </location>
</feature>
<keyword evidence="1" id="KW-1133">Transmembrane helix</keyword>
<dbReference type="EMBL" id="JPIN01000001">
    <property type="protein sequence ID" value="KFZ29890.1"/>
    <property type="molecule type" value="Genomic_DNA"/>
</dbReference>
<evidence type="ECO:0008006" key="4">
    <source>
        <dbReference type="Google" id="ProtNLM"/>
    </source>
</evidence>
<reference evidence="2 3" key="1">
    <citation type="submission" date="2014-06" db="EMBL/GenBank/DDBJ databases">
        <title>Draft genome sequence of Idiomarina sp. MCCC 1A10513.</title>
        <authorList>
            <person name="Du J."/>
            <person name="Lai Q."/>
            <person name="Shao Z."/>
        </authorList>
    </citation>
    <scope>NUCLEOTIDE SEQUENCE [LARGE SCALE GENOMIC DNA]</scope>
    <source>
        <strain evidence="2 3">MCCC 1A10513</strain>
    </source>
</reference>
<feature type="transmembrane region" description="Helical" evidence="1">
    <location>
        <begin position="87"/>
        <end position="110"/>
    </location>
</feature>
<feature type="transmembrane region" description="Helical" evidence="1">
    <location>
        <begin position="5"/>
        <end position="28"/>
    </location>
</feature>
<keyword evidence="1" id="KW-0812">Transmembrane</keyword>
<dbReference type="InterPro" id="IPR019690">
    <property type="entry name" value="DUF2569"/>
</dbReference>
<sequence length="149" mass="16956">MGGWLILVAIGIVTGPIVLLVTTLPLLFDLLAIENWNVLTNPNSKSYIPYFVELVTGEMLANALMFIASLWLAVLFFTKHRWFARVYIVYVLVSALILVIDTYLVSIVLPDMPIWDEETVRGFFRSAIAICIWVPYMLVSRRVKNTFVS</sequence>
<dbReference type="Proteomes" id="UP000053718">
    <property type="component" value="Unassembled WGS sequence"/>
</dbReference>
<dbReference type="eggNOG" id="ENOG502ZU9S">
    <property type="taxonomic scope" value="Bacteria"/>
</dbReference>
<feature type="transmembrane region" description="Helical" evidence="1">
    <location>
        <begin position="122"/>
        <end position="139"/>
    </location>
</feature>
<protein>
    <recommendedName>
        <fullName evidence="4">DUF2569 domain-containing protein</fullName>
    </recommendedName>
</protein>
<comment type="caution">
    <text evidence="2">The sequence shown here is derived from an EMBL/GenBank/DDBJ whole genome shotgun (WGS) entry which is preliminary data.</text>
</comment>
<keyword evidence="1" id="KW-0472">Membrane</keyword>
<evidence type="ECO:0000313" key="3">
    <source>
        <dbReference type="Proteomes" id="UP000053718"/>
    </source>
</evidence>
<dbReference type="STRING" id="1517416.IDAT_02015"/>
<proteinExistence type="predicted"/>
<organism evidence="2 3">
    <name type="scientific">Pseudidiomarina atlantica</name>
    <dbReference type="NCBI Taxonomy" id="1517416"/>
    <lineage>
        <taxon>Bacteria</taxon>
        <taxon>Pseudomonadati</taxon>
        <taxon>Pseudomonadota</taxon>
        <taxon>Gammaproteobacteria</taxon>
        <taxon>Alteromonadales</taxon>
        <taxon>Idiomarinaceae</taxon>
        <taxon>Pseudidiomarina</taxon>
    </lineage>
</organism>
<accession>A0A094IQE8</accession>
<keyword evidence="3" id="KW-1185">Reference proteome</keyword>